<dbReference type="Proteomes" id="UP001231518">
    <property type="component" value="Chromosome 30"/>
</dbReference>
<reference evidence="2" key="1">
    <citation type="submission" date="2023-03" db="EMBL/GenBank/DDBJ databases">
        <title>Chromosome-level genomes of two armyworms, Mythimna separata and Mythimna loreyi, provide insights into the biosynthesis and reception of sex pheromones.</title>
        <authorList>
            <person name="Zhao H."/>
        </authorList>
    </citation>
    <scope>NUCLEOTIDE SEQUENCE</scope>
    <source>
        <strain evidence="2">BeijingLab</strain>
        <tissue evidence="2">Pupa</tissue>
    </source>
</reference>
<dbReference type="EMBL" id="JARGEI010000028">
    <property type="protein sequence ID" value="KAJ8706508.1"/>
    <property type="molecule type" value="Genomic_DNA"/>
</dbReference>
<keyword evidence="3" id="KW-1185">Reference proteome</keyword>
<comment type="caution">
    <text evidence="2">The sequence shown here is derived from an EMBL/GenBank/DDBJ whole genome shotgun (WGS) entry which is preliminary data.</text>
</comment>
<evidence type="ECO:0000313" key="2">
    <source>
        <dbReference type="EMBL" id="KAJ8706508.1"/>
    </source>
</evidence>
<feature type="region of interest" description="Disordered" evidence="1">
    <location>
        <begin position="100"/>
        <end position="122"/>
    </location>
</feature>
<protein>
    <submittedName>
        <fullName evidence="2">Uncharacterized protein</fullName>
    </submittedName>
</protein>
<gene>
    <name evidence="2" type="ORF">PYW07_012586</name>
</gene>
<accession>A0AAD8DLI9</accession>
<evidence type="ECO:0000256" key="1">
    <source>
        <dbReference type="SAM" id="MobiDB-lite"/>
    </source>
</evidence>
<evidence type="ECO:0000313" key="3">
    <source>
        <dbReference type="Proteomes" id="UP001231518"/>
    </source>
</evidence>
<proteinExistence type="predicted"/>
<sequence length="122" mass="13632">MPKAGFGNSNSGNTSRRFFADPDLAAEITGINKQFIIKLKVILEAMSSGHKINAEKFGEYCKDTAKMLLLTSDPYISCLRKRKPSKSQPFMSETIELFEPEELDTEVDQASKLPHSDDNESD</sequence>
<organism evidence="2 3">
    <name type="scientific">Mythimna separata</name>
    <name type="common">Oriental armyworm</name>
    <name type="synonym">Pseudaletia separata</name>
    <dbReference type="NCBI Taxonomy" id="271217"/>
    <lineage>
        <taxon>Eukaryota</taxon>
        <taxon>Metazoa</taxon>
        <taxon>Ecdysozoa</taxon>
        <taxon>Arthropoda</taxon>
        <taxon>Hexapoda</taxon>
        <taxon>Insecta</taxon>
        <taxon>Pterygota</taxon>
        <taxon>Neoptera</taxon>
        <taxon>Endopterygota</taxon>
        <taxon>Lepidoptera</taxon>
        <taxon>Glossata</taxon>
        <taxon>Ditrysia</taxon>
        <taxon>Noctuoidea</taxon>
        <taxon>Noctuidae</taxon>
        <taxon>Noctuinae</taxon>
        <taxon>Hadenini</taxon>
        <taxon>Mythimna</taxon>
    </lineage>
</organism>
<dbReference type="AlphaFoldDB" id="A0AAD8DLI9"/>
<name>A0AAD8DLI9_MYTSE</name>